<feature type="transmembrane region" description="Helical" evidence="1">
    <location>
        <begin position="146"/>
        <end position="174"/>
    </location>
</feature>
<keyword evidence="1" id="KW-0812">Transmembrane</keyword>
<organism evidence="3 4">
    <name type="scientific">Ephemerocybe angulata</name>
    <dbReference type="NCBI Taxonomy" id="980116"/>
    <lineage>
        <taxon>Eukaryota</taxon>
        <taxon>Fungi</taxon>
        <taxon>Dikarya</taxon>
        <taxon>Basidiomycota</taxon>
        <taxon>Agaricomycotina</taxon>
        <taxon>Agaricomycetes</taxon>
        <taxon>Agaricomycetidae</taxon>
        <taxon>Agaricales</taxon>
        <taxon>Agaricineae</taxon>
        <taxon>Psathyrellaceae</taxon>
        <taxon>Ephemerocybe</taxon>
    </lineage>
</organism>
<dbReference type="AlphaFoldDB" id="A0A8H6MBG9"/>
<keyword evidence="1" id="KW-0472">Membrane</keyword>
<accession>A0A8H6MBG9</accession>
<dbReference type="Proteomes" id="UP000521943">
    <property type="component" value="Unassembled WGS sequence"/>
</dbReference>
<feature type="transmembrane region" description="Helical" evidence="1">
    <location>
        <begin position="78"/>
        <end position="96"/>
    </location>
</feature>
<sequence length="225" mass="25100">MQAVVAYTFATLDFVQTFPEEVRLMWGAPFGLPKVLFFAVRYSVLVNDVFCGLAGGFPTEYADKDCLGAWKRSAMTSVFIVVAAEAILFHRAYAFSGKRTGILVYIVAQFIAIHAAAFILMLKFFESSKFTKWDVSNIRICLQTQGSVTLLAGVFASFLASITVAMSIMVYAAIYEHREFNTRSPLLVTFYRDGIFYFISLAAFASVNIVIIWIAPAGYKFLLTQ</sequence>
<comment type="caution">
    <text evidence="3">The sequence shown here is derived from an EMBL/GenBank/DDBJ whole genome shotgun (WGS) entry which is preliminary data.</text>
</comment>
<dbReference type="InterPro" id="IPR045340">
    <property type="entry name" value="DUF6533"/>
</dbReference>
<dbReference type="EMBL" id="JACGCI010000006">
    <property type="protein sequence ID" value="KAF6763068.1"/>
    <property type="molecule type" value="Genomic_DNA"/>
</dbReference>
<keyword evidence="1" id="KW-1133">Transmembrane helix</keyword>
<protein>
    <recommendedName>
        <fullName evidence="2">DUF6533 domain-containing protein</fullName>
    </recommendedName>
</protein>
<evidence type="ECO:0000313" key="4">
    <source>
        <dbReference type="Proteomes" id="UP000521943"/>
    </source>
</evidence>
<reference evidence="3 4" key="1">
    <citation type="submission" date="2020-07" db="EMBL/GenBank/DDBJ databases">
        <title>Comparative genomics of pyrophilous fungi reveals a link between fire events and developmental genes.</title>
        <authorList>
            <consortium name="DOE Joint Genome Institute"/>
            <person name="Steindorff A.S."/>
            <person name="Carver A."/>
            <person name="Calhoun S."/>
            <person name="Stillman K."/>
            <person name="Liu H."/>
            <person name="Lipzen A."/>
            <person name="Pangilinan J."/>
            <person name="Labutti K."/>
            <person name="Bruns T.D."/>
            <person name="Grigoriev I.V."/>
        </authorList>
    </citation>
    <scope>NUCLEOTIDE SEQUENCE [LARGE SCALE GENOMIC DNA]</scope>
    <source>
        <strain evidence="3 4">CBS 144469</strain>
    </source>
</reference>
<feature type="transmembrane region" description="Helical" evidence="1">
    <location>
        <begin position="194"/>
        <end position="215"/>
    </location>
</feature>
<proteinExistence type="predicted"/>
<evidence type="ECO:0000256" key="1">
    <source>
        <dbReference type="SAM" id="Phobius"/>
    </source>
</evidence>
<feature type="transmembrane region" description="Helical" evidence="1">
    <location>
        <begin position="35"/>
        <end position="57"/>
    </location>
</feature>
<gene>
    <name evidence="3" type="ORF">DFP72DRAFT_522318</name>
</gene>
<evidence type="ECO:0000313" key="3">
    <source>
        <dbReference type="EMBL" id="KAF6763068.1"/>
    </source>
</evidence>
<feature type="transmembrane region" description="Helical" evidence="1">
    <location>
        <begin position="102"/>
        <end position="125"/>
    </location>
</feature>
<evidence type="ECO:0000259" key="2">
    <source>
        <dbReference type="Pfam" id="PF20151"/>
    </source>
</evidence>
<name>A0A8H6MBG9_9AGAR</name>
<keyword evidence="4" id="KW-1185">Reference proteome</keyword>
<feature type="domain" description="DUF6533" evidence="2">
    <location>
        <begin position="3"/>
        <end position="45"/>
    </location>
</feature>
<dbReference type="OrthoDB" id="3350812at2759"/>
<dbReference type="Pfam" id="PF20151">
    <property type="entry name" value="DUF6533"/>
    <property type="match status" value="1"/>
</dbReference>